<dbReference type="PROSITE" id="PS00018">
    <property type="entry name" value="EF_HAND_1"/>
    <property type="match status" value="1"/>
</dbReference>
<keyword evidence="5 7" id="KW-1133">Transmembrane helix</keyword>
<dbReference type="GO" id="GO:0016020">
    <property type="term" value="C:membrane"/>
    <property type="evidence" value="ECO:0007669"/>
    <property type="project" value="UniProtKB-SubCell"/>
</dbReference>
<dbReference type="InterPro" id="IPR051739">
    <property type="entry name" value="Rhomboid_IM_Serine_Proteases"/>
</dbReference>
<proteinExistence type="inferred from homology"/>
<evidence type="ECO:0000256" key="2">
    <source>
        <dbReference type="ARBA" id="ARBA00009045"/>
    </source>
</evidence>
<feature type="transmembrane region" description="Helical" evidence="7">
    <location>
        <begin position="162"/>
        <end position="188"/>
    </location>
</feature>
<feature type="transmembrane region" description="Helical" evidence="7">
    <location>
        <begin position="249"/>
        <end position="270"/>
    </location>
</feature>
<dbReference type="SUPFAM" id="SSF47473">
    <property type="entry name" value="EF-hand"/>
    <property type="match status" value="1"/>
</dbReference>
<dbReference type="AlphaFoldDB" id="A0AAW0TI99"/>
<evidence type="ECO:0000256" key="7">
    <source>
        <dbReference type="SAM" id="Phobius"/>
    </source>
</evidence>
<keyword evidence="4" id="KW-0106">Calcium</keyword>
<dbReference type="PANTHER" id="PTHR45840">
    <property type="entry name" value="RHOMBOID-RELATED PROTEIN"/>
    <property type="match status" value="1"/>
</dbReference>
<dbReference type="GO" id="GO:0005509">
    <property type="term" value="F:calcium ion binding"/>
    <property type="evidence" value="ECO:0007669"/>
    <property type="project" value="InterPro"/>
</dbReference>
<dbReference type="InterPro" id="IPR011992">
    <property type="entry name" value="EF-hand-dom_pair"/>
</dbReference>
<evidence type="ECO:0000256" key="3">
    <source>
        <dbReference type="ARBA" id="ARBA00022692"/>
    </source>
</evidence>
<feature type="transmembrane region" description="Helical" evidence="7">
    <location>
        <begin position="111"/>
        <end position="131"/>
    </location>
</feature>
<organism evidence="9 10">
    <name type="scientific">Scylla paramamosain</name>
    <name type="common">Mud crab</name>
    <dbReference type="NCBI Taxonomy" id="85552"/>
    <lineage>
        <taxon>Eukaryota</taxon>
        <taxon>Metazoa</taxon>
        <taxon>Ecdysozoa</taxon>
        <taxon>Arthropoda</taxon>
        <taxon>Crustacea</taxon>
        <taxon>Multicrustacea</taxon>
        <taxon>Malacostraca</taxon>
        <taxon>Eumalacostraca</taxon>
        <taxon>Eucarida</taxon>
        <taxon>Decapoda</taxon>
        <taxon>Pleocyemata</taxon>
        <taxon>Brachyura</taxon>
        <taxon>Eubrachyura</taxon>
        <taxon>Portunoidea</taxon>
        <taxon>Portunidae</taxon>
        <taxon>Portuninae</taxon>
        <taxon>Scylla</taxon>
    </lineage>
</organism>
<evidence type="ECO:0000256" key="4">
    <source>
        <dbReference type="ARBA" id="ARBA00022837"/>
    </source>
</evidence>
<feature type="transmembrane region" description="Helical" evidence="7">
    <location>
        <begin position="221"/>
        <end position="242"/>
    </location>
</feature>
<gene>
    <name evidence="9" type="ORF">O3P69_018038</name>
</gene>
<dbReference type="Gene3D" id="1.20.1540.10">
    <property type="entry name" value="Rhomboid-like"/>
    <property type="match status" value="1"/>
</dbReference>
<dbReference type="Proteomes" id="UP001487740">
    <property type="component" value="Unassembled WGS sequence"/>
</dbReference>
<name>A0AAW0TI99_SCYPA</name>
<dbReference type="InterPro" id="IPR018247">
    <property type="entry name" value="EF_Hand_1_Ca_BS"/>
</dbReference>
<dbReference type="EMBL" id="JARAKH010000030">
    <property type="protein sequence ID" value="KAK8387099.1"/>
    <property type="molecule type" value="Genomic_DNA"/>
</dbReference>
<evidence type="ECO:0000313" key="9">
    <source>
        <dbReference type="EMBL" id="KAK8387099.1"/>
    </source>
</evidence>
<dbReference type="SUPFAM" id="SSF144091">
    <property type="entry name" value="Rhomboid-like"/>
    <property type="match status" value="1"/>
</dbReference>
<keyword evidence="6 7" id="KW-0472">Membrane</keyword>
<evidence type="ECO:0000313" key="10">
    <source>
        <dbReference type="Proteomes" id="UP001487740"/>
    </source>
</evidence>
<accession>A0AAW0TI99</accession>
<sequence>MREKEFMALRGTTSTSRLTRRQLPPIAVRHLRVAEEFWSKQYADKNRAVPLVVVKERLMQTRDADALPNGLVTQLLRKADLNQDGYLNFEEFMTFAEASARESRSTSAAHPALFMVTAALVEIGVFIFYVYDMGKPITSNGPAPLYSPLIYNPYRRYEAWRYVSYALIHSGYMHLTMNLVMQTILGLLLELVHGWWRVGLIYMSGVLAGSLSQSLAMPRAYLAGASGGVYAIVYAHLGNLLLNWSEMEFRWLQLVLCLGLSVGDVSMALWDTYGSSTPSNTGHLAHLGGAVAGVLVGIYILRNLKKRRWEKYCWWVALVLYFILIGTGIILNASLPDYFPPSE</sequence>
<reference evidence="9 10" key="1">
    <citation type="submission" date="2023-03" db="EMBL/GenBank/DDBJ databases">
        <title>High-quality genome of Scylla paramamosain provides insights in environmental adaptation.</title>
        <authorList>
            <person name="Zhang L."/>
        </authorList>
    </citation>
    <scope>NUCLEOTIDE SEQUENCE [LARGE SCALE GENOMIC DNA]</scope>
    <source>
        <strain evidence="9">LZ_2023a</strain>
        <tissue evidence="9">Muscle</tissue>
    </source>
</reference>
<dbReference type="GO" id="GO:0004252">
    <property type="term" value="F:serine-type endopeptidase activity"/>
    <property type="evidence" value="ECO:0007669"/>
    <property type="project" value="InterPro"/>
</dbReference>
<evidence type="ECO:0000259" key="8">
    <source>
        <dbReference type="PROSITE" id="PS50222"/>
    </source>
</evidence>
<dbReference type="InterPro" id="IPR035952">
    <property type="entry name" value="Rhomboid-like_sf"/>
</dbReference>
<evidence type="ECO:0000256" key="5">
    <source>
        <dbReference type="ARBA" id="ARBA00022989"/>
    </source>
</evidence>
<feature type="transmembrane region" description="Helical" evidence="7">
    <location>
        <begin position="195"/>
        <end position="215"/>
    </location>
</feature>
<dbReference type="Gene3D" id="1.10.238.10">
    <property type="entry name" value="EF-hand"/>
    <property type="match status" value="1"/>
</dbReference>
<feature type="transmembrane region" description="Helical" evidence="7">
    <location>
        <begin position="282"/>
        <end position="301"/>
    </location>
</feature>
<dbReference type="InterPro" id="IPR002048">
    <property type="entry name" value="EF_hand_dom"/>
</dbReference>
<evidence type="ECO:0000256" key="1">
    <source>
        <dbReference type="ARBA" id="ARBA00004141"/>
    </source>
</evidence>
<feature type="domain" description="EF-hand" evidence="8">
    <location>
        <begin position="67"/>
        <end position="102"/>
    </location>
</feature>
<keyword evidence="3 7" id="KW-0812">Transmembrane</keyword>
<dbReference type="Pfam" id="PF01694">
    <property type="entry name" value="Rhomboid"/>
    <property type="match status" value="1"/>
</dbReference>
<evidence type="ECO:0000256" key="6">
    <source>
        <dbReference type="ARBA" id="ARBA00023136"/>
    </source>
</evidence>
<dbReference type="PANTHER" id="PTHR45840:SF2">
    <property type="entry name" value="PROTEIN RHOMBOID-RELATED"/>
    <property type="match status" value="1"/>
</dbReference>
<dbReference type="InterPro" id="IPR022764">
    <property type="entry name" value="Peptidase_S54_rhomboid_dom"/>
</dbReference>
<comment type="similarity">
    <text evidence="2">Belongs to the peptidase S54 family.</text>
</comment>
<comment type="caution">
    <text evidence="9">The sequence shown here is derived from an EMBL/GenBank/DDBJ whole genome shotgun (WGS) entry which is preliminary data.</text>
</comment>
<comment type="subcellular location">
    <subcellularLocation>
        <location evidence="1">Membrane</location>
        <topology evidence="1">Multi-pass membrane protein</topology>
    </subcellularLocation>
</comment>
<protein>
    <recommendedName>
        <fullName evidence="8">EF-hand domain-containing protein</fullName>
    </recommendedName>
</protein>
<dbReference type="PROSITE" id="PS50222">
    <property type="entry name" value="EF_HAND_2"/>
    <property type="match status" value="1"/>
</dbReference>
<feature type="transmembrane region" description="Helical" evidence="7">
    <location>
        <begin position="313"/>
        <end position="335"/>
    </location>
</feature>
<keyword evidence="10" id="KW-1185">Reference proteome</keyword>